<gene>
    <name evidence="2" type="ORF">NDU88_003163</name>
</gene>
<accession>A0AAV7SCN8</accession>
<organism evidence="2 3">
    <name type="scientific">Pleurodeles waltl</name>
    <name type="common">Iberian ribbed newt</name>
    <dbReference type="NCBI Taxonomy" id="8319"/>
    <lineage>
        <taxon>Eukaryota</taxon>
        <taxon>Metazoa</taxon>
        <taxon>Chordata</taxon>
        <taxon>Craniata</taxon>
        <taxon>Vertebrata</taxon>
        <taxon>Euteleostomi</taxon>
        <taxon>Amphibia</taxon>
        <taxon>Batrachia</taxon>
        <taxon>Caudata</taxon>
        <taxon>Salamandroidea</taxon>
        <taxon>Salamandridae</taxon>
        <taxon>Pleurodelinae</taxon>
        <taxon>Pleurodeles</taxon>
    </lineage>
</organism>
<dbReference type="Proteomes" id="UP001066276">
    <property type="component" value="Chromosome 4_2"/>
</dbReference>
<sequence length="151" mass="14517">MPPSALTLASSGCRWCRCGCSLRFMAEAGGWQPLLPGGSSNIAGDGSAGETGGAGLVRGGGSDSAGVTARMGLSGGSAAGEAPDTGSGGSGAPGAATCTDMAAAGGRSAVGSSGEGCRRADPGAMRAFWLQPLHCALRSQTGKPAPHTNKH</sequence>
<dbReference type="AlphaFoldDB" id="A0AAV7SCN8"/>
<evidence type="ECO:0000313" key="3">
    <source>
        <dbReference type="Proteomes" id="UP001066276"/>
    </source>
</evidence>
<evidence type="ECO:0000313" key="2">
    <source>
        <dbReference type="EMBL" id="KAJ1162696.1"/>
    </source>
</evidence>
<name>A0AAV7SCN8_PLEWA</name>
<comment type="caution">
    <text evidence="2">The sequence shown here is derived from an EMBL/GenBank/DDBJ whole genome shotgun (WGS) entry which is preliminary data.</text>
</comment>
<feature type="compositionally biased region" description="Gly residues" evidence="1">
    <location>
        <begin position="46"/>
        <end position="63"/>
    </location>
</feature>
<proteinExistence type="predicted"/>
<protein>
    <submittedName>
        <fullName evidence="2">Uncharacterized protein</fullName>
    </submittedName>
</protein>
<keyword evidence="3" id="KW-1185">Reference proteome</keyword>
<reference evidence="2" key="1">
    <citation type="journal article" date="2022" name="bioRxiv">
        <title>Sequencing and chromosome-scale assembly of the giantPleurodeles waltlgenome.</title>
        <authorList>
            <person name="Brown T."/>
            <person name="Elewa A."/>
            <person name="Iarovenko S."/>
            <person name="Subramanian E."/>
            <person name="Araus A.J."/>
            <person name="Petzold A."/>
            <person name="Susuki M."/>
            <person name="Suzuki K.-i.T."/>
            <person name="Hayashi T."/>
            <person name="Toyoda A."/>
            <person name="Oliveira C."/>
            <person name="Osipova E."/>
            <person name="Leigh N.D."/>
            <person name="Simon A."/>
            <person name="Yun M.H."/>
        </authorList>
    </citation>
    <scope>NUCLEOTIDE SEQUENCE</scope>
    <source>
        <strain evidence="2">20211129_DDA</strain>
        <tissue evidence="2">Liver</tissue>
    </source>
</reference>
<feature type="region of interest" description="Disordered" evidence="1">
    <location>
        <begin position="42"/>
        <end position="93"/>
    </location>
</feature>
<dbReference type="EMBL" id="JANPWB010000008">
    <property type="protein sequence ID" value="KAJ1162696.1"/>
    <property type="molecule type" value="Genomic_DNA"/>
</dbReference>
<evidence type="ECO:0000256" key="1">
    <source>
        <dbReference type="SAM" id="MobiDB-lite"/>
    </source>
</evidence>